<gene>
    <name evidence="1" type="ORF">CTOB1V02_LOCUS4393</name>
</gene>
<reference evidence="1" key="1">
    <citation type="submission" date="2020-11" db="EMBL/GenBank/DDBJ databases">
        <authorList>
            <person name="Tran Van P."/>
        </authorList>
    </citation>
    <scope>NUCLEOTIDE SEQUENCE</scope>
</reference>
<protein>
    <submittedName>
        <fullName evidence="1">Uncharacterized protein</fullName>
    </submittedName>
</protein>
<proteinExistence type="predicted"/>
<name>A0A7R8WCQ6_9CRUS</name>
<evidence type="ECO:0000313" key="1">
    <source>
        <dbReference type="EMBL" id="CAD7226475.1"/>
    </source>
</evidence>
<sequence>MATHGSKKLAIDIPTAAAARSFDRYGFDDTEQAAFSPPSPVAGGFLAFPFVNRHPSKFEGLNEEALGSATSPAASRNGTTDASMGAIGEDPFVARRNRRKSSLRIVDNDRGIAELELQKAMVDYNKETVSSYDAEQMFQELSESTEKSYDLGGNLKSDKVHSELGGKVSSSSDL</sequence>
<accession>A0A7R8WCQ6</accession>
<organism evidence="1">
    <name type="scientific">Cyprideis torosa</name>
    <dbReference type="NCBI Taxonomy" id="163714"/>
    <lineage>
        <taxon>Eukaryota</taxon>
        <taxon>Metazoa</taxon>
        <taxon>Ecdysozoa</taxon>
        <taxon>Arthropoda</taxon>
        <taxon>Crustacea</taxon>
        <taxon>Oligostraca</taxon>
        <taxon>Ostracoda</taxon>
        <taxon>Podocopa</taxon>
        <taxon>Podocopida</taxon>
        <taxon>Cytherocopina</taxon>
        <taxon>Cytheroidea</taxon>
        <taxon>Cytherideidae</taxon>
        <taxon>Cyprideis</taxon>
    </lineage>
</organism>
<dbReference type="EMBL" id="OB660839">
    <property type="protein sequence ID" value="CAD7226475.1"/>
    <property type="molecule type" value="Genomic_DNA"/>
</dbReference>
<dbReference type="AlphaFoldDB" id="A0A7R8WCQ6"/>